<keyword evidence="2 8" id="KW-0863">Zinc-finger</keyword>
<evidence type="ECO:0000256" key="2">
    <source>
        <dbReference type="ARBA" id="ARBA00022771"/>
    </source>
</evidence>
<gene>
    <name evidence="10" type="ORF">BDN70DRAFT_570496</name>
</gene>
<evidence type="ECO:0000256" key="4">
    <source>
        <dbReference type="ARBA" id="ARBA00023015"/>
    </source>
</evidence>
<proteinExistence type="predicted"/>
<keyword evidence="3" id="KW-0862">Zinc</keyword>
<dbReference type="PANTHER" id="PTHR10237:SF1">
    <property type="entry name" value="DEFORMED EPIDERMAL AUTOREGULATORY FACTOR 1 HOMOLOG"/>
    <property type="match status" value="1"/>
</dbReference>
<dbReference type="Proteomes" id="UP000807469">
    <property type="component" value="Unassembled WGS sequence"/>
</dbReference>
<dbReference type="AlphaFoldDB" id="A0A9P6CSV8"/>
<keyword evidence="11" id="KW-1185">Reference proteome</keyword>
<dbReference type="EMBL" id="MU155680">
    <property type="protein sequence ID" value="KAF9471474.1"/>
    <property type="molecule type" value="Genomic_DNA"/>
</dbReference>
<dbReference type="PROSITE" id="PS01360">
    <property type="entry name" value="ZF_MYND_1"/>
    <property type="match status" value="1"/>
</dbReference>
<keyword evidence="7" id="KW-0539">Nucleus</keyword>
<keyword evidence="1" id="KW-0479">Metal-binding</keyword>
<dbReference type="PROSITE" id="PS50865">
    <property type="entry name" value="ZF_MYND_2"/>
    <property type="match status" value="1"/>
</dbReference>
<protein>
    <recommendedName>
        <fullName evidence="9">MYND-type domain-containing protein</fullName>
    </recommendedName>
</protein>
<dbReference type="Pfam" id="PF01753">
    <property type="entry name" value="zf-MYND"/>
    <property type="match status" value="1"/>
</dbReference>
<comment type="caution">
    <text evidence="10">The sequence shown here is derived from an EMBL/GenBank/DDBJ whole genome shotgun (WGS) entry which is preliminary data.</text>
</comment>
<dbReference type="InterPro" id="IPR024119">
    <property type="entry name" value="TF_DEAF-1"/>
</dbReference>
<evidence type="ECO:0000256" key="3">
    <source>
        <dbReference type="ARBA" id="ARBA00022833"/>
    </source>
</evidence>
<organism evidence="10 11">
    <name type="scientific">Pholiota conissans</name>
    <dbReference type="NCBI Taxonomy" id="109636"/>
    <lineage>
        <taxon>Eukaryota</taxon>
        <taxon>Fungi</taxon>
        <taxon>Dikarya</taxon>
        <taxon>Basidiomycota</taxon>
        <taxon>Agaricomycotina</taxon>
        <taxon>Agaricomycetes</taxon>
        <taxon>Agaricomycetidae</taxon>
        <taxon>Agaricales</taxon>
        <taxon>Agaricineae</taxon>
        <taxon>Strophariaceae</taxon>
        <taxon>Pholiota</taxon>
    </lineage>
</organism>
<dbReference type="Gene3D" id="6.10.140.2220">
    <property type="match status" value="1"/>
</dbReference>
<name>A0A9P6CSV8_9AGAR</name>
<evidence type="ECO:0000256" key="7">
    <source>
        <dbReference type="ARBA" id="ARBA00023242"/>
    </source>
</evidence>
<evidence type="ECO:0000313" key="10">
    <source>
        <dbReference type="EMBL" id="KAF9471474.1"/>
    </source>
</evidence>
<evidence type="ECO:0000256" key="1">
    <source>
        <dbReference type="ARBA" id="ARBA00022723"/>
    </source>
</evidence>
<dbReference type="SUPFAM" id="SSF144232">
    <property type="entry name" value="HIT/MYND zinc finger-like"/>
    <property type="match status" value="1"/>
</dbReference>
<dbReference type="GO" id="GO:0008270">
    <property type="term" value="F:zinc ion binding"/>
    <property type="evidence" value="ECO:0007669"/>
    <property type="project" value="UniProtKB-KW"/>
</dbReference>
<dbReference type="GO" id="GO:0000981">
    <property type="term" value="F:DNA-binding transcription factor activity, RNA polymerase II-specific"/>
    <property type="evidence" value="ECO:0007669"/>
    <property type="project" value="TreeGrafter"/>
</dbReference>
<keyword evidence="6" id="KW-0804">Transcription</keyword>
<evidence type="ECO:0000256" key="6">
    <source>
        <dbReference type="ARBA" id="ARBA00023163"/>
    </source>
</evidence>
<feature type="domain" description="MYND-type" evidence="9">
    <location>
        <begin position="12"/>
        <end position="53"/>
    </location>
</feature>
<keyword evidence="5" id="KW-0238">DNA-binding</keyword>
<dbReference type="GO" id="GO:0003677">
    <property type="term" value="F:DNA binding"/>
    <property type="evidence" value="ECO:0007669"/>
    <property type="project" value="UniProtKB-KW"/>
</dbReference>
<keyword evidence="4" id="KW-0805">Transcription regulation</keyword>
<evidence type="ECO:0000259" key="9">
    <source>
        <dbReference type="PROSITE" id="PS50865"/>
    </source>
</evidence>
<evidence type="ECO:0000256" key="8">
    <source>
        <dbReference type="PROSITE-ProRule" id="PRU00134"/>
    </source>
</evidence>
<evidence type="ECO:0000256" key="5">
    <source>
        <dbReference type="ARBA" id="ARBA00023125"/>
    </source>
</evidence>
<evidence type="ECO:0000313" key="11">
    <source>
        <dbReference type="Proteomes" id="UP000807469"/>
    </source>
</evidence>
<reference evidence="10" key="1">
    <citation type="submission" date="2020-11" db="EMBL/GenBank/DDBJ databases">
        <authorList>
            <consortium name="DOE Joint Genome Institute"/>
            <person name="Ahrendt S."/>
            <person name="Riley R."/>
            <person name="Andreopoulos W."/>
            <person name="Labutti K."/>
            <person name="Pangilinan J."/>
            <person name="Ruiz-Duenas F.J."/>
            <person name="Barrasa J.M."/>
            <person name="Sanchez-Garcia M."/>
            <person name="Camarero S."/>
            <person name="Miyauchi S."/>
            <person name="Serrano A."/>
            <person name="Linde D."/>
            <person name="Babiker R."/>
            <person name="Drula E."/>
            <person name="Ayuso-Fernandez I."/>
            <person name="Pacheco R."/>
            <person name="Padilla G."/>
            <person name="Ferreira P."/>
            <person name="Barriuso J."/>
            <person name="Kellner H."/>
            <person name="Castanera R."/>
            <person name="Alfaro M."/>
            <person name="Ramirez L."/>
            <person name="Pisabarro A.G."/>
            <person name="Kuo A."/>
            <person name="Tritt A."/>
            <person name="Lipzen A."/>
            <person name="He G."/>
            <person name="Yan M."/>
            <person name="Ng V."/>
            <person name="Cullen D."/>
            <person name="Martin F."/>
            <person name="Rosso M.-N."/>
            <person name="Henrissat B."/>
            <person name="Hibbett D."/>
            <person name="Martinez A.T."/>
            <person name="Grigoriev I.V."/>
        </authorList>
    </citation>
    <scope>NUCLEOTIDE SEQUENCE</scope>
    <source>
        <strain evidence="10">CIRM-BRFM 674</strain>
    </source>
</reference>
<dbReference type="PANTHER" id="PTHR10237">
    <property type="entry name" value="DEFORMED EPIDERMAL AUTOREGULATORY FACTOR 1 HOMOLOG SUPPRESSIN"/>
    <property type="match status" value="1"/>
</dbReference>
<dbReference type="Pfam" id="PF26632">
    <property type="entry name" value="DUF8205"/>
    <property type="match status" value="1"/>
</dbReference>
<dbReference type="GO" id="GO:0005634">
    <property type="term" value="C:nucleus"/>
    <property type="evidence" value="ECO:0007669"/>
    <property type="project" value="TreeGrafter"/>
</dbReference>
<dbReference type="OrthoDB" id="2844293at2759"/>
<sequence length="263" mass="29448">MLKNSSTPQSECAACKKIAPPGVTLMRCSKCKISSYCSKECQKKHWCLHKLHCGKAEYSPPKLVSSLIAERSLRGFIQTAAVLAFGLDKRPPVVDRPLIAECHITIVPDINHIAGILAQMLSPSEIEGGTEGMVQVRSFDAVPEGSDLYTDSRYYNFWLKDIGEESRRLNVTAIVVDFRVNMSKQKISLTLPIPDVVVDLMRPGSDFQTMYGSLSVAGCLRGLNDNIKKDKRNQLMMRVFMSKENVDMYRRLAQISDEDLPMD</sequence>
<dbReference type="InterPro" id="IPR002893">
    <property type="entry name" value="Znf_MYND"/>
</dbReference>
<dbReference type="InterPro" id="IPR058518">
    <property type="entry name" value="DUF8205"/>
</dbReference>
<accession>A0A9P6CSV8</accession>